<comment type="caution">
    <text evidence="12">The sequence shown here is derived from an EMBL/GenBank/DDBJ whole genome shotgun (WGS) entry which is preliminary data.</text>
</comment>
<evidence type="ECO:0000259" key="11">
    <source>
        <dbReference type="Pfam" id="PF03372"/>
    </source>
</evidence>
<dbReference type="Pfam" id="PF03372">
    <property type="entry name" value="Exo_endo_phos"/>
    <property type="match status" value="1"/>
</dbReference>
<evidence type="ECO:0000256" key="1">
    <source>
        <dbReference type="ARBA" id="ARBA00001936"/>
    </source>
</evidence>
<dbReference type="GO" id="GO:0006302">
    <property type="term" value="P:double-strand break repair"/>
    <property type="evidence" value="ECO:0007669"/>
    <property type="project" value="TreeGrafter"/>
</dbReference>
<keyword evidence="9" id="KW-0234">DNA repair</keyword>
<keyword evidence="7" id="KW-0378">Hydrolase</keyword>
<keyword evidence="4" id="KW-0540">Nuclease</keyword>
<comment type="cofactor">
    <cofactor evidence="1">
        <name>Mn(2+)</name>
        <dbReference type="ChEBI" id="CHEBI:29035"/>
    </cofactor>
</comment>
<accession>A0A8H6SFP5</accession>
<dbReference type="GO" id="GO:0005737">
    <property type="term" value="C:cytoplasm"/>
    <property type="evidence" value="ECO:0007669"/>
    <property type="project" value="TreeGrafter"/>
</dbReference>
<evidence type="ECO:0000256" key="2">
    <source>
        <dbReference type="ARBA" id="ARBA00001946"/>
    </source>
</evidence>
<evidence type="ECO:0000256" key="9">
    <source>
        <dbReference type="ARBA" id="ARBA00023204"/>
    </source>
</evidence>
<evidence type="ECO:0000256" key="8">
    <source>
        <dbReference type="ARBA" id="ARBA00022842"/>
    </source>
</evidence>
<dbReference type="InterPro" id="IPR051547">
    <property type="entry name" value="TDP2-like"/>
</dbReference>
<proteinExistence type="predicted"/>
<evidence type="ECO:0000313" key="12">
    <source>
        <dbReference type="EMBL" id="KAF7298057.1"/>
    </source>
</evidence>
<comment type="cofactor">
    <cofactor evidence="2">
        <name>Mg(2+)</name>
        <dbReference type="ChEBI" id="CHEBI:18420"/>
    </cofactor>
</comment>
<dbReference type="InterPro" id="IPR036691">
    <property type="entry name" value="Endo/exonu/phosph_ase_sf"/>
</dbReference>
<evidence type="ECO:0000256" key="5">
    <source>
        <dbReference type="ARBA" id="ARBA00022723"/>
    </source>
</evidence>
<keyword evidence="5" id="KW-0479">Metal-binding</keyword>
<evidence type="ECO:0000256" key="6">
    <source>
        <dbReference type="ARBA" id="ARBA00022763"/>
    </source>
</evidence>
<dbReference type="GO" id="GO:0003697">
    <property type="term" value="F:single-stranded DNA binding"/>
    <property type="evidence" value="ECO:0007669"/>
    <property type="project" value="TreeGrafter"/>
</dbReference>
<dbReference type="AlphaFoldDB" id="A0A8H6SFP5"/>
<keyword evidence="10" id="KW-0539">Nucleus</keyword>
<evidence type="ECO:0000256" key="7">
    <source>
        <dbReference type="ARBA" id="ARBA00022801"/>
    </source>
</evidence>
<dbReference type="EMBL" id="JACAZE010000015">
    <property type="protein sequence ID" value="KAF7298057.1"/>
    <property type="molecule type" value="Genomic_DNA"/>
</dbReference>
<dbReference type="Gene3D" id="3.60.10.10">
    <property type="entry name" value="Endonuclease/exonuclease/phosphatase"/>
    <property type="match status" value="1"/>
</dbReference>
<sequence>MLNSLIRSLTFTSGDGLYGYTRQSQWVREIIASATQPTLDATQAFKFWVLTWNIDFMAPYIAERWKAALEHIEVLEQCPDILLFQETDRDAFPVLRESTFVRENYLLSNISPPTKSSYSTLLLVSRALVERCTSVSCARAPYGELTKMHRDCLYVDLDVAGHGRIRVASTHLESLQGFGTTARPKQLGFAANLLRARGIAGGLVGGDMNCIGEAEADLPERTGLVDAWTAVKGASFSESEGHTWGYQPPSKFPRRRMDKILTVGQLRATSIERFGCGSVTMLDY</sequence>
<evidence type="ECO:0000313" key="13">
    <source>
        <dbReference type="Proteomes" id="UP000613580"/>
    </source>
</evidence>
<evidence type="ECO:0000256" key="4">
    <source>
        <dbReference type="ARBA" id="ARBA00022722"/>
    </source>
</evidence>
<dbReference type="SUPFAM" id="SSF56219">
    <property type="entry name" value="DNase I-like"/>
    <property type="match status" value="1"/>
</dbReference>
<dbReference type="PANTHER" id="PTHR15822:SF4">
    <property type="entry name" value="TYROSYL-DNA PHOSPHODIESTERASE 2"/>
    <property type="match status" value="1"/>
</dbReference>
<dbReference type="OrthoDB" id="9975959at2759"/>
<evidence type="ECO:0000256" key="10">
    <source>
        <dbReference type="ARBA" id="ARBA00023242"/>
    </source>
</evidence>
<dbReference type="GO" id="GO:0004518">
    <property type="term" value="F:nuclease activity"/>
    <property type="evidence" value="ECO:0007669"/>
    <property type="project" value="UniProtKB-KW"/>
</dbReference>
<dbReference type="GO" id="GO:0046872">
    <property type="term" value="F:metal ion binding"/>
    <property type="evidence" value="ECO:0007669"/>
    <property type="project" value="UniProtKB-KW"/>
</dbReference>
<name>A0A8H6SFP5_MYCCL</name>
<feature type="domain" description="Endonuclease/exonuclease/phosphatase" evidence="11">
    <location>
        <begin position="50"/>
        <end position="276"/>
    </location>
</feature>
<gene>
    <name evidence="12" type="ORF">HMN09_01027000</name>
</gene>
<organism evidence="12 13">
    <name type="scientific">Mycena chlorophos</name>
    <name type="common">Agaric fungus</name>
    <name type="synonym">Agaricus chlorophos</name>
    <dbReference type="NCBI Taxonomy" id="658473"/>
    <lineage>
        <taxon>Eukaryota</taxon>
        <taxon>Fungi</taxon>
        <taxon>Dikarya</taxon>
        <taxon>Basidiomycota</taxon>
        <taxon>Agaricomycotina</taxon>
        <taxon>Agaricomycetes</taxon>
        <taxon>Agaricomycetidae</taxon>
        <taxon>Agaricales</taxon>
        <taxon>Marasmiineae</taxon>
        <taxon>Mycenaceae</taxon>
        <taxon>Mycena</taxon>
    </lineage>
</organism>
<keyword evidence="6" id="KW-0227">DNA damage</keyword>
<dbReference type="GO" id="GO:0070260">
    <property type="term" value="F:5'-tyrosyl-DNA phosphodiesterase activity"/>
    <property type="evidence" value="ECO:0007669"/>
    <property type="project" value="TreeGrafter"/>
</dbReference>
<dbReference type="PANTHER" id="PTHR15822">
    <property type="entry name" value="TRAF AND TNF RECEPTOR-ASSOCIATED PROTEIN"/>
    <property type="match status" value="1"/>
</dbReference>
<reference evidence="12" key="1">
    <citation type="submission" date="2020-05" db="EMBL/GenBank/DDBJ databases">
        <title>Mycena genomes resolve the evolution of fungal bioluminescence.</title>
        <authorList>
            <person name="Tsai I.J."/>
        </authorList>
    </citation>
    <scope>NUCLEOTIDE SEQUENCE</scope>
    <source>
        <strain evidence="12">110903Hualien_Pintung</strain>
    </source>
</reference>
<evidence type="ECO:0000256" key="3">
    <source>
        <dbReference type="ARBA" id="ARBA00004322"/>
    </source>
</evidence>
<protein>
    <recommendedName>
        <fullName evidence="11">Endonuclease/exonuclease/phosphatase domain-containing protein</fullName>
    </recommendedName>
</protein>
<dbReference type="Proteomes" id="UP000613580">
    <property type="component" value="Unassembled WGS sequence"/>
</dbReference>
<keyword evidence="13" id="KW-1185">Reference proteome</keyword>
<dbReference type="CDD" id="cd09080">
    <property type="entry name" value="TDP2"/>
    <property type="match status" value="1"/>
</dbReference>
<dbReference type="InterPro" id="IPR005135">
    <property type="entry name" value="Endo/exonuclease/phosphatase"/>
</dbReference>
<keyword evidence="8" id="KW-0460">Magnesium</keyword>
<comment type="subcellular location">
    <subcellularLocation>
        <location evidence="3">Nucleus</location>
        <location evidence="3">PML body</location>
    </subcellularLocation>
</comment>